<dbReference type="VEuPathDB" id="VectorBase:SCAU005883"/>
<organism evidence="1 2">
    <name type="scientific">Stomoxys calcitrans</name>
    <name type="common">Stable fly</name>
    <name type="synonym">Conops calcitrans</name>
    <dbReference type="NCBI Taxonomy" id="35570"/>
    <lineage>
        <taxon>Eukaryota</taxon>
        <taxon>Metazoa</taxon>
        <taxon>Ecdysozoa</taxon>
        <taxon>Arthropoda</taxon>
        <taxon>Hexapoda</taxon>
        <taxon>Insecta</taxon>
        <taxon>Pterygota</taxon>
        <taxon>Neoptera</taxon>
        <taxon>Endopterygota</taxon>
        <taxon>Diptera</taxon>
        <taxon>Brachycera</taxon>
        <taxon>Muscomorpha</taxon>
        <taxon>Muscoidea</taxon>
        <taxon>Muscidae</taxon>
        <taxon>Stomoxys</taxon>
    </lineage>
</organism>
<evidence type="ECO:0000313" key="1">
    <source>
        <dbReference type="EnsemblMetazoa" id="SCAU005883-PA"/>
    </source>
</evidence>
<keyword evidence="2" id="KW-1185">Reference proteome</keyword>
<dbReference type="AlphaFoldDB" id="A0A1I8P909"/>
<evidence type="ECO:0000313" key="2">
    <source>
        <dbReference type="Proteomes" id="UP000095300"/>
    </source>
</evidence>
<accession>A0A1I8P909</accession>
<dbReference type="InterPro" id="IPR010512">
    <property type="entry name" value="DUF1091"/>
</dbReference>
<protein>
    <recommendedName>
        <fullName evidence="3">MD-2-related lipid-recognition domain-containing protein</fullName>
    </recommendedName>
</protein>
<dbReference type="PANTHER" id="PTHR20898:SF0">
    <property type="entry name" value="DAEDALUS ON 3-RELATED"/>
    <property type="match status" value="1"/>
</dbReference>
<name>A0A1I8P909_STOCA</name>
<dbReference type="Proteomes" id="UP000095300">
    <property type="component" value="Unassembled WGS sequence"/>
</dbReference>
<dbReference type="EnsemblMetazoa" id="SCAU005883-RA">
    <property type="protein sequence ID" value="SCAU005883-PA"/>
    <property type="gene ID" value="SCAU005883"/>
</dbReference>
<dbReference type="PANTHER" id="PTHR20898">
    <property type="entry name" value="DAEDALUS ON 3-RELATED-RELATED"/>
    <property type="match status" value="1"/>
</dbReference>
<evidence type="ECO:0008006" key="3">
    <source>
        <dbReference type="Google" id="ProtNLM"/>
    </source>
</evidence>
<reference evidence="1" key="1">
    <citation type="submission" date="2020-05" db="UniProtKB">
        <authorList>
            <consortium name="EnsemblMetazoa"/>
        </authorList>
    </citation>
    <scope>IDENTIFICATION</scope>
    <source>
        <strain evidence="1">USDA</strain>
    </source>
</reference>
<dbReference type="Pfam" id="PF06477">
    <property type="entry name" value="DUF1091"/>
    <property type="match status" value="1"/>
</dbReference>
<sequence>MKHSSDFVLALLTILCGFVVFGKGVFLKFTNLECESFDKSLTSFDKCRLKALGRHNVSLNIYIKFNPSLYPMNNIKINAQFHQRGSFGPYIYNDTMSFCEFMKNPKRWMFWKIIWEAILPATNMNHSCPVNHDVIIKDLSLKEDMMTMIPFPPNTYQIRLRFFNSTLPGFECRMHLTVY</sequence>
<gene>
    <name evidence="1" type="primary">106094752</name>
</gene>
<proteinExistence type="predicted"/>